<keyword evidence="1" id="KW-0472">Membrane</keyword>
<feature type="transmembrane region" description="Helical" evidence="1">
    <location>
        <begin position="20"/>
        <end position="37"/>
    </location>
</feature>
<feature type="transmembrane region" description="Helical" evidence="1">
    <location>
        <begin position="72"/>
        <end position="98"/>
    </location>
</feature>
<dbReference type="EMBL" id="WSFO01000001">
    <property type="protein sequence ID" value="KAE9632503.1"/>
    <property type="molecule type" value="Genomic_DNA"/>
</dbReference>
<reference evidence="2 3" key="1">
    <citation type="submission" date="2019-12" db="EMBL/GenBank/DDBJ databases">
        <authorList>
            <person name="Zhang Y.-J."/>
        </authorList>
    </citation>
    <scope>NUCLEOTIDE SEQUENCE [LARGE SCALE GENOMIC DNA]</scope>
    <source>
        <strain evidence="2 3">H18S-6</strain>
    </source>
</reference>
<protein>
    <submittedName>
        <fullName evidence="2">Uncharacterized protein</fullName>
    </submittedName>
</protein>
<dbReference type="Proteomes" id="UP000441586">
    <property type="component" value="Unassembled WGS sequence"/>
</dbReference>
<evidence type="ECO:0000313" key="3">
    <source>
        <dbReference type="Proteomes" id="UP000441586"/>
    </source>
</evidence>
<feature type="transmembrane region" description="Helical" evidence="1">
    <location>
        <begin position="43"/>
        <end position="60"/>
    </location>
</feature>
<evidence type="ECO:0000313" key="2">
    <source>
        <dbReference type="EMBL" id="KAE9632503.1"/>
    </source>
</evidence>
<keyword evidence="1" id="KW-1133">Transmembrane helix</keyword>
<organism evidence="2 3">
    <name type="scientific">Parasedimentitalea maritima</name>
    <dbReference type="NCBI Taxonomy" id="2578117"/>
    <lineage>
        <taxon>Bacteria</taxon>
        <taxon>Pseudomonadati</taxon>
        <taxon>Pseudomonadota</taxon>
        <taxon>Alphaproteobacteria</taxon>
        <taxon>Rhodobacterales</taxon>
        <taxon>Paracoccaceae</taxon>
        <taxon>Parasedimentitalea</taxon>
    </lineage>
</organism>
<evidence type="ECO:0000256" key="1">
    <source>
        <dbReference type="SAM" id="Phobius"/>
    </source>
</evidence>
<dbReference type="AlphaFoldDB" id="A0A6A4RGC0"/>
<name>A0A6A4RGC0_9RHOB</name>
<accession>A0A6A4RGC0</accession>
<feature type="transmembrane region" description="Helical" evidence="1">
    <location>
        <begin position="118"/>
        <end position="139"/>
    </location>
</feature>
<sequence length="141" mass="16210">MELQMSQAISFFQRRQKQLALVASLYVVFLILFHWQLPPVHVWLIAAFFSIIMNFTYMTEAYARQEYLKLEVLVACVLILASVLGAVVWPLFVIAAIFGHGVWDIFKHYGAGVPFFSWYTLSCFTVDTLYSGALLVYWIGL</sequence>
<keyword evidence="1" id="KW-0812">Transmembrane</keyword>
<gene>
    <name evidence="2" type="ORF">GP644_01630</name>
</gene>
<proteinExistence type="predicted"/>
<comment type="caution">
    <text evidence="2">The sequence shown here is derived from an EMBL/GenBank/DDBJ whole genome shotgun (WGS) entry which is preliminary data.</text>
</comment>